<evidence type="ECO:0000259" key="9">
    <source>
        <dbReference type="PROSITE" id="PS51384"/>
    </source>
</evidence>
<dbReference type="InterPro" id="IPR001433">
    <property type="entry name" value="OxRdtase_FAD/NAD-bd"/>
</dbReference>
<dbReference type="AlphaFoldDB" id="A0A3S4BES7"/>
<dbReference type="Proteomes" id="UP000269998">
    <property type="component" value="Chromosome"/>
</dbReference>
<dbReference type="Pfam" id="PF00175">
    <property type="entry name" value="NAD_binding_1"/>
    <property type="match status" value="1"/>
</dbReference>
<comment type="cofactor">
    <cofactor evidence="1">
        <name>FAD</name>
        <dbReference type="ChEBI" id="CHEBI:57692"/>
    </cofactor>
</comment>
<keyword evidence="8" id="KW-0411">Iron-sulfur</keyword>
<dbReference type="SUPFAM" id="SSF54292">
    <property type="entry name" value="2Fe-2S ferredoxin-like"/>
    <property type="match status" value="1"/>
</dbReference>
<dbReference type="GO" id="GO:0046872">
    <property type="term" value="F:metal ion binding"/>
    <property type="evidence" value="ECO:0007669"/>
    <property type="project" value="UniProtKB-KW"/>
</dbReference>
<dbReference type="InterPro" id="IPR050415">
    <property type="entry name" value="MRET"/>
</dbReference>
<dbReference type="KEGG" id="mbai:MB901379_00258"/>
<keyword evidence="3" id="KW-0001">2Fe-2S</keyword>
<dbReference type="PANTHER" id="PTHR47354">
    <property type="entry name" value="NADH OXIDOREDUCTASE HCR"/>
    <property type="match status" value="1"/>
</dbReference>
<evidence type="ECO:0000256" key="7">
    <source>
        <dbReference type="ARBA" id="ARBA00023004"/>
    </source>
</evidence>
<evidence type="ECO:0000256" key="2">
    <source>
        <dbReference type="ARBA" id="ARBA00022630"/>
    </source>
</evidence>
<sequence length="369" mass="39424">MFTQTSAQTSAQISARTLTRTIAKRVLGSTLVDLLTGPHGIDRYTELVAPTWTLGEARARVIDVRRTTPRSVTFTLAPNDAYTAGGGLRAGQYVNVTVDIDGRRHTRCYSPANAEGSPTLELTIGRHDGGLVSNYLYQHARRGMVVGLAGFGGDFVLPRRRPRRVLFVSGGSGITPVMAMLRTLVAEHHAGEIAFVHYARTPAEDCYREELAAMPKVRVLHGYTRSDRGDLVGRFGPDHLAAAMAAPDVVFVCGPTTLVDAVRQHCENVFTESFVPPVLAAPATPAGGRVTFGDSGIDVVDDGRSLLEQAESAGLTPDNGCRMGICHTCTRRKTSGTVRNLITGAVSTAPDEDVQICVSVPVGDVDLSL</sequence>
<organism evidence="10 11">
    <name type="scientific">Mycobacterium basiliense</name>
    <dbReference type="NCBI Taxonomy" id="2094119"/>
    <lineage>
        <taxon>Bacteria</taxon>
        <taxon>Bacillati</taxon>
        <taxon>Actinomycetota</taxon>
        <taxon>Actinomycetes</taxon>
        <taxon>Mycobacteriales</taxon>
        <taxon>Mycobacteriaceae</taxon>
        <taxon>Mycobacterium</taxon>
    </lineage>
</organism>
<evidence type="ECO:0000256" key="5">
    <source>
        <dbReference type="ARBA" id="ARBA00022827"/>
    </source>
</evidence>
<keyword evidence="5" id="KW-0274">FAD</keyword>
<dbReference type="InterPro" id="IPR001041">
    <property type="entry name" value="2Fe-2S_ferredoxin-type"/>
</dbReference>
<dbReference type="SUPFAM" id="SSF52343">
    <property type="entry name" value="Ferredoxin reductase-like, C-terminal NADP-linked domain"/>
    <property type="match status" value="1"/>
</dbReference>
<evidence type="ECO:0000256" key="6">
    <source>
        <dbReference type="ARBA" id="ARBA00023002"/>
    </source>
</evidence>
<dbReference type="InterPro" id="IPR039261">
    <property type="entry name" value="FNR_nucleotide-bd"/>
</dbReference>
<evidence type="ECO:0000256" key="1">
    <source>
        <dbReference type="ARBA" id="ARBA00001974"/>
    </source>
</evidence>
<feature type="domain" description="FAD-binding FR-type" evidence="9">
    <location>
        <begin position="54"/>
        <end position="158"/>
    </location>
</feature>
<dbReference type="Pfam" id="PF00111">
    <property type="entry name" value="Fer2"/>
    <property type="match status" value="1"/>
</dbReference>
<dbReference type="Gene3D" id="3.10.20.30">
    <property type="match status" value="1"/>
</dbReference>
<dbReference type="SUPFAM" id="SSF63380">
    <property type="entry name" value="Riboflavin synthase domain-like"/>
    <property type="match status" value="1"/>
</dbReference>
<dbReference type="InterPro" id="IPR017938">
    <property type="entry name" value="Riboflavin_synthase-like_b-brl"/>
</dbReference>
<evidence type="ECO:0000256" key="4">
    <source>
        <dbReference type="ARBA" id="ARBA00022723"/>
    </source>
</evidence>
<dbReference type="GO" id="GO:0016491">
    <property type="term" value="F:oxidoreductase activity"/>
    <property type="evidence" value="ECO:0007669"/>
    <property type="project" value="UniProtKB-KW"/>
</dbReference>
<dbReference type="CDD" id="cd00207">
    <property type="entry name" value="fer2"/>
    <property type="match status" value="1"/>
</dbReference>
<dbReference type="PROSITE" id="PS51384">
    <property type="entry name" value="FAD_FR"/>
    <property type="match status" value="1"/>
</dbReference>
<dbReference type="InterPro" id="IPR036010">
    <property type="entry name" value="2Fe-2S_ferredoxin-like_sf"/>
</dbReference>
<keyword evidence="2" id="KW-0285">Flavoprotein</keyword>
<dbReference type="InterPro" id="IPR017927">
    <property type="entry name" value="FAD-bd_FR_type"/>
</dbReference>
<dbReference type="PRINTS" id="PR00410">
    <property type="entry name" value="PHEHYDRXLASE"/>
</dbReference>
<dbReference type="RefSeq" id="WP_158014950.1">
    <property type="nucleotide sequence ID" value="NZ_CBCSKE010000014.1"/>
</dbReference>
<protein>
    <submittedName>
        <fullName evidence="10">Stearoyl-CoA 9-desaturase electron transfer partner</fullName>
    </submittedName>
</protein>
<dbReference type="OrthoDB" id="9796486at2"/>
<dbReference type="Gene3D" id="3.40.50.80">
    <property type="entry name" value="Nucleotide-binding domain of ferredoxin-NADP reductase (FNR) module"/>
    <property type="match status" value="1"/>
</dbReference>
<name>A0A3S4BES7_9MYCO</name>
<keyword evidence="11" id="KW-1185">Reference proteome</keyword>
<dbReference type="Pfam" id="PF00970">
    <property type="entry name" value="FAD_binding_6"/>
    <property type="match status" value="1"/>
</dbReference>
<dbReference type="EMBL" id="LR130759">
    <property type="protein sequence ID" value="VDM86733.1"/>
    <property type="molecule type" value="Genomic_DNA"/>
</dbReference>
<proteinExistence type="predicted"/>
<keyword evidence="6" id="KW-0560">Oxidoreductase</keyword>
<evidence type="ECO:0000313" key="10">
    <source>
        <dbReference type="EMBL" id="VDM86733.1"/>
    </source>
</evidence>
<dbReference type="InterPro" id="IPR008333">
    <property type="entry name" value="Cbr1-like_FAD-bd_dom"/>
</dbReference>
<keyword evidence="7" id="KW-0408">Iron</keyword>
<dbReference type="PANTHER" id="PTHR47354:SF6">
    <property type="entry name" value="NADH OXIDOREDUCTASE HCR"/>
    <property type="match status" value="1"/>
</dbReference>
<dbReference type="Gene3D" id="2.40.30.10">
    <property type="entry name" value="Translation factors"/>
    <property type="match status" value="1"/>
</dbReference>
<evidence type="ECO:0000256" key="8">
    <source>
        <dbReference type="ARBA" id="ARBA00023014"/>
    </source>
</evidence>
<accession>A0A3S4BES7</accession>
<dbReference type="GO" id="GO:0051537">
    <property type="term" value="F:2 iron, 2 sulfur cluster binding"/>
    <property type="evidence" value="ECO:0007669"/>
    <property type="project" value="UniProtKB-KW"/>
</dbReference>
<reference evidence="11" key="1">
    <citation type="submission" date="2018-02" db="EMBL/GenBank/DDBJ databases">
        <authorList>
            <person name="Seth-Smith MB H."/>
            <person name="Seth-Smith H."/>
        </authorList>
    </citation>
    <scope>NUCLEOTIDE SEQUENCE [LARGE SCALE GENOMIC DNA]</scope>
</reference>
<evidence type="ECO:0000256" key="3">
    <source>
        <dbReference type="ARBA" id="ARBA00022714"/>
    </source>
</evidence>
<evidence type="ECO:0000313" key="11">
    <source>
        <dbReference type="Proteomes" id="UP000269998"/>
    </source>
</evidence>
<gene>
    <name evidence="10" type="ORF">MB901379_00258</name>
</gene>
<dbReference type="InterPro" id="IPR012675">
    <property type="entry name" value="Beta-grasp_dom_sf"/>
</dbReference>
<keyword evidence="4" id="KW-0479">Metal-binding</keyword>